<protein>
    <recommendedName>
        <fullName evidence="5">HTH myb-type domain-containing protein</fullName>
    </recommendedName>
</protein>
<dbReference type="InterPro" id="IPR044841">
    <property type="entry name" value="LUX/BOA-like"/>
</dbReference>
<organism evidence="6 7">
    <name type="scientific">Ceratodon purpureus</name>
    <name type="common">Fire moss</name>
    <name type="synonym">Dicranum purpureum</name>
    <dbReference type="NCBI Taxonomy" id="3225"/>
    <lineage>
        <taxon>Eukaryota</taxon>
        <taxon>Viridiplantae</taxon>
        <taxon>Streptophyta</taxon>
        <taxon>Embryophyta</taxon>
        <taxon>Bryophyta</taxon>
        <taxon>Bryophytina</taxon>
        <taxon>Bryopsida</taxon>
        <taxon>Dicranidae</taxon>
        <taxon>Pseudoditrichales</taxon>
        <taxon>Ditrichaceae</taxon>
        <taxon>Ceratodon</taxon>
    </lineage>
</organism>
<feature type="region of interest" description="Disordered" evidence="4">
    <location>
        <begin position="412"/>
        <end position="463"/>
    </location>
</feature>
<name>A0A8T0HB96_CERPU</name>
<keyword evidence="2" id="KW-0804">Transcription</keyword>
<dbReference type="PANTHER" id="PTHR31442">
    <property type="entry name" value="HOMEODOMAIN-LIKE SUPERFAMILY PROTEIN-RELATED"/>
    <property type="match status" value="1"/>
</dbReference>
<dbReference type="AlphaFoldDB" id="A0A8T0HB96"/>
<evidence type="ECO:0000256" key="1">
    <source>
        <dbReference type="ARBA" id="ARBA00023015"/>
    </source>
</evidence>
<evidence type="ECO:0000256" key="4">
    <source>
        <dbReference type="SAM" id="MobiDB-lite"/>
    </source>
</evidence>
<dbReference type="GO" id="GO:0003677">
    <property type="term" value="F:DNA binding"/>
    <property type="evidence" value="ECO:0007669"/>
    <property type="project" value="InterPro"/>
</dbReference>
<feature type="compositionally biased region" description="Gly residues" evidence="4">
    <location>
        <begin position="148"/>
        <end position="169"/>
    </location>
</feature>
<dbReference type="SUPFAM" id="SSF46689">
    <property type="entry name" value="Homeodomain-like"/>
    <property type="match status" value="1"/>
</dbReference>
<evidence type="ECO:0000259" key="5">
    <source>
        <dbReference type="PROSITE" id="PS51294"/>
    </source>
</evidence>
<keyword evidence="1" id="KW-0805">Transcription regulation</keyword>
<dbReference type="InterPro" id="IPR017930">
    <property type="entry name" value="Myb_dom"/>
</dbReference>
<accession>A0A8T0HB96</accession>
<dbReference type="PROSITE" id="PS51294">
    <property type="entry name" value="HTH_MYB"/>
    <property type="match status" value="1"/>
</dbReference>
<dbReference type="FunFam" id="1.10.10.60:FF:000007">
    <property type="entry name" value="Two-component response regulator"/>
    <property type="match status" value="1"/>
</dbReference>
<dbReference type="GO" id="GO:0003700">
    <property type="term" value="F:DNA-binding transcription factor activity"/>
    <property type="evidence" value="ECO:0007669"/>
    <property type="project" value="InterPro"/>
</dbReference>
<feature type="domain" description="HTH myb-type" evidence="5">
    <location>
        <begin position="281"/>
        <end position="332"/>
    </location>
</feature>
<gene>
    <name evidence="6" type="ORF">KC19_7G151800</name>
</gene>
<dbReference type="InterPro" id="IPR006447">
    <property type="entry name" value="Myb_dom_plants"/>
</dbReference>
<dbReference type="GO" id="GO:0005634">
    <property type="term" value="C:nucleus"/>
    <property type="evidence" value="ECO:0007669"/>
    <property type="project" value="TreeGrafter"/>
</dbReference>
<dbReference type="InterPro" id="IPR009057">
    <property type="entry name" value="Homeodomain-like_sf"/>
</dbReference>
<feature type="compositionally biased region" description="Low complexity" evidence="4">
    <location>
        <begin position="432"/>
        <end position="449"/>
    </location>
</feature>
<evidence type="ECO:0000313" key="6">
    <source>
        <dbReference type="EMBL" id="KAG0567658.1"/>
    </source>
</evidence>
<dbReference type="EMBL" id="CM026428">
    <property type="protein sequence ID" value="KAG0567658.1"/>
    <property type="molecule type" value="Genomic_DNA"/>
</dbReference>
<feature type="compositionally biased region" description="Basic and acidic residues" evidence="4">
    <location>
        <begin position="128"/>
        <end position="141"/>
    </location>
</feature>
<dbReference type="Gene3D" id="1.10.10.60">
    <property type="entry name" value="Homeodomain-like"/>
    <property type="match status" value="1"/>
</dbReference>
<sequence>MHACERPRIGMTMKDDDRGLEWKHSLPTSEDLTPLSKSFLSPAFQSVFNIKPEPPKAAGDVSRESRASFLELRSQRSAVSSFDPFPLFKERKDTGGYGQPVEARGDAEAREGDSRGRAFSDFVGEGRGGARAEVRRESREAEEPEVGLGLGIGSGGGGAGGGGGGGSERGGVAEKQGHGGQVASLFRVGSDPTGYNASEGRSEQSPGGLPFMMNGLGYGSFERRAESSSYSGRGDEKVGGSAKNARKLADSDFEDTDSAGGPVNSNEEPNARTLKRPRLVWTPQLHKRFVDAVGHLGIKNAVPKTIMQLMNVEGLTRENVASHLQKYRLYLKRLQGLPADGAAAAAAGDQLFASTPLPPNLGLHYMGSQRDDVGPQSFPSGGVAMPFGGMGGRGPLGPAHFSAYEPIPYGGMNRAFMQRPSMKDRTEESSESESQNHQQQSGSGNQASSPPKRLLSLFPTSSE</sequence>
<dbReference type="Proteomes" id="UP000822688">
    <property type="component" value="Chromosome 7"/>
</dbReference>
<evidence type="ECO:0000256" key="2">
    <source>
        <dbReference type="ARBA" id="ARBA00023163"/>
    </source>
</evidence>
<reference evidence="6" key="1">
    <citation type="submission" date="2020-06" db="EMBL/GenBank/DDBJ databases">
        <title>WGS assembly of Ceratodon purpureus strain R40.</title>
        <authorList>
            <person name="Carey S.B."/>
            <person name="Jenkins J."/>
            <person name="Shu S."/>
            <person name="Lovell J.T."/>
            <person name="Sreedasyam A."/>
            <person name="Maumus F."/>
            <person name="Tiley G.P."/>
            <person name="Fernandez-Pozo N."/>
            <person name="Barry K."/>
            <person name="Chen C."/>
            <person name="Wang M."/>
            <person name="Lipzen A."/>
            <person name="Daum C."/>
            <person name="Saski C.A."/>
            <person name="Payton A.C."/>
            <person name="Mcbreen J.C."/>
            <person name="Conrad R.E."/>
            <person name="Kollar L.M."/>
            <person name="Olsson S."/>
            <person name="Huttunen S."/>
            <person name="Landis J.B."/>
            <person name="Wickett N.J."/>
            <person name="Johnson M.G."/>
            <person name="Rensing S.A."/>
            <person name="Grimwood J."/>
            <person name="Schmutz J."/>
            <person name="Mcdaniel S.F."/>
        </authorList>
    </citation>
    <scope>NUCLEOTIDE SEQUENCE</scope>
    <source>
        <strain evidence="6">R40</strain>
    </source>
</reference>
<evidence type="ECO:0000256" key="3">
    <source>
        <dbReference type="ARBA" id="ARBA00023242"/>
    </source>
</evidence>
<feature type="compositionally biased region" description="Basic and acidic residues" evidence="4">
    <location>
        <begin position="103"/>
        <end position="118"/>
    </location>
</feature>
<dbReference type="NCBIfam" id="TIGR01557">
    <property type="entry name" value="myb_SHAQKYF"/>
    <property type="match status" value="1"/>
</dbReference>
<evidence type="ECO:0000313" key="7">
    <source>
        <dbReference type="Proteomes" id="UP000822688"/>
    </source>
</evidence>
<feature type="region of interest" description="Disordered" evidence="4">
    <location>
        <begin position="226"/>
        <end position="272"/>
    </location>
</feature>
<dbReference type="InterPro" id="IPR001005">
    <property type="entry name" value="SANT/Myb"/>
</dbReference>
<dbReference type="Pfam" id="PF00249">
    <property type="entry name" value="Myb_DNA-binding"/>
    <property type="match status" value="1"/>
</dbReference>
<feature type="region of interest" description="Disordered" evidence="4">
    <location>
        <begin position="87"/>
        <end position="213"/>
    </location>
</feature>
<keyword evidence="3" id="KW-0539">Nucleus</keyword>
<dbReference type="PANTHER" id="PTHR31442:SF29">
    <property type="entry name" value="HOMEODOMAIN-LIKE SUPERFAMILY PROTEIN"/>
    <property type="match status" value="1"/>
</dbReference>
<keyword evidence="7" id="KW-1185">Reference proteome</keyword>
<comment type="caution">
    <text evidence="6">The sequence shown here is derived from an EMBL/GenBank/DDBJ whole genome shotgun (WGS) entry which is preliminary data.</text>
</comment>
<proteinExistence type="predicted"/>